<proteinExistence type="predicted"/>
<dbReference type="Proteomes" id="UP001302329">
    <property type="component" value="Unassembled WGS sequence"/>
</dbReference>
<keyword evidence="1" id="KW-0456">Lyase</keyword>
<sequence>MDSAAQLETIAARWQGAFDNRRQVAATLARGGPPAPELTRELRTLVVERLQAPQLGALVLYFQEFRASAPQLAHRQRVVVLGMDPQRGSVRAEQLFFRGGPTYDRPALAAAQVQILGPEAFDRHPGCDLFFEAEPAFDRFRARMDPGACRYRHAQDGEVCAEFEMLLHPDQLWYRDRSLRLADGSVRGEVDGFSWLLFDRAGRSDGIGVDGALGNDLPALVRQQGVWRGRFRRYDAGGGLLESFPSTITIRVSQEGGRWRYHQSNLHGPEDAPLRRLEAQGEIHSGRVWFASDRYQGWAMDLPGEQPAAGCLLVMQARDPGDPDIHEIISCSPDGRRRWRSSQLLKDGQLVGRTVIDEEKLPGP</sequence>
<organism evidence="1 2">
    <name type="scientific">Cyanobium gracile UHCC 0281</name>
    <dbReference type="NCBI Taxonomy" id="3110309"/>
    <lineage>
        <taxon>Bacteria</taxon>
        <taxon>Bacillati</taxon>
        <taxon>Cyanobacteriota</taxon>
        <taxon>Cyanophyceae</taxon>
        <taxon>Synechococcales</taxon>
        <taxon>Prochlorococcaceae</taxon>
        <taxon>Cyanobium</taxon>
    </lineage>
</organism>
<evidence type="ECO:0000313" key="2">
    <source>
        <dbReference type="Proteomes" id="UP001302329"/>
    </source>
</evidence>
<dbReference type="Gene3D" id="2.40.128.20">
    <property type="match status" value="1"/>
</dbReference>
<evidence type="ECO:0000313" key="1">
    <source>
        <dbReference type="EMBL" id="MEA5442193.1"/>
    </source>
</evidence>
<dbReference type="Pfam" id="PF06206">
    <property type="entry name" value="CpeT"/>
    <property type="match status" value="1"/>
</dbReference>
<dbReference type="InterPro" id="IPR010404">
    <property type="entry name" value="CpcT/CpeT"/>
</dbReference>
<dbReference type="InterPro" id="IPR038672">
    <property type="entry name" value="CpcT/CpeT_sf"/>
</dbReference>
<dbReference type="InterPro" id="IPR012674">
    <property type="entry name" value="Calycin"/>
</dbReference>
<dbReference type="Gene3D" id="2.40.128.590">
    <property type="entry name" value="CpcT/CpeT domain"/>
    <property type="match status" value="1"/>
</dbReference>
<comment type="caution">
    <text evidence="1">The sequence shown here is derived from an EMBL/GenBank/DDBJ whole genome shotgun (WGS) entry which is preliminary data.</text>
</comment>
<reference evidence="1 2" key="1">
    <citation type="submission" date="2023-12" db="EMBL/GenBank/DDBJ databases">
        <title>Baltic Sea Cyanobacteria.</title>
        <authorList>
            <person name="Delbaje E."/>
            <person name="Fewer D.P."/>
            <person name="Shishido T.K."/>
        </authorList>
    </citation>
    <scope>NUCLEOTIDE SEQUENCE [LARGE SCALE GENOMIC DNA]</scope>
    <source>
        <strain evidence="1 2">UHCC 0281</strain>
    </source>
</reference>
<protein>
    <submittedName>
        <fullName evidence="1">CpcT/CpeT family chromophore lyase</fullName>
    </submittedName>
</protein>
<accession>A0ABU5SUJ5</accession>
<dbReference type="EMBL" id="JAYGHY010000014">
    <property type="protein sequence ID" value="MEA5442193.1"/>
    <property type="molecule type" value="Genomic_DNA"/>
</dbReference>
<dbReference type="RefSeq" id="WP_323356278.1">
    <property type="nucleotide sequence ID" value="NZ_JAYGHY010000014.1"/>
</dbReference>
<name>A0ABU5SUJ5_9CYAN</name>
<gene>
    <name evidence="1" type="ORF">VB739_06480</name>
</gene>
<dbReference type="GO" id="GO:0016829">
    <property type="term" value="F:lyase activity"/>
    <property type="evidence" value="ECO:0007669"/>
    <property type="project" value="UniProtKB-KW"/>
</dbReference>
<keyword evidence="2" id="KW-1185">Reference proteome</keyword>